<evidence type="ECO:0000313" key="1">
    <source>
        <dbReference type="EMBL" id="MEB8341987.1"/>
    </source>
</evidence>
<accession>A0ABU6FED7</accession>
<organism evidence="1 2">
    <name type="scientific">Streptomyces endophyticus</name>
    <dbReference type="NCBI Taxonomy" id="714166"/>
    <lineage>
        <taxon>Bacteria</taxon>
        <taxon>Bacillati</taxon>
        <taxon>Actinomycetota</taxon>
        <taxon>Actinomycetes</taxon>
        <taxon>Kitasatosporales</taxon>
        <taxon>Streptomycetaceae</taxon>
        <taxon>Streptomyces</taxon>
    </lineage>
</organism>
<dbReference type="InterPro" id="IPR029058">
    <property type="entry name" value="AB_hydrolase_fold"/>
</dbReference>
<sequence>MRQLGADPDFIDMVADELLPAVTEDLPSRPAAFGTVLAHSASTWWRPGMTALPGPPDEGAETWLYEQAAAAPVGDVCIRMDVGSNEGAMVDDLLRLHALIDGLADTLAPVA</sequence>
<gene>
    <name evidence="1" type="ORF">OKJ99_31275</name>
</gene>
<comment type="caution">
    <text evidence="1">The sequence shown here is derived from an EMBL/GenBank/DDBJ whole genome shotgun (WGS) entry which is preliminary data.</text>
</comment>
<name>A0ABU6FED7_9ACTN</name>
<dbReference type="Proteomes" id="UP001354931">
    <property type="component" value="Unassembled WGS sequence"/>
</dbReference>
<proteinExistence type="predicted"/>
<keyword evidence="2" id="KW-1185">Reference proteome</keyword>
<reference evidence="1 2" key="1">
    <citation type="submission" date="2022-10" db="EMBL/GenBank/DDBJ databases">
        <authorList>
            <person name="Xie J."/>
            <person name="Shen N."/>
        </authorList>
    </citation>
    <scope>NUCLEOTIDE SEQUENCE [LARGE SCALE GENOMIC DNA]</scope>
    <source>
        <strain evidence="1 2">YIM65594</strain>
    </source>
</reference>
<protein>
    <recommendedName>
        <fullName evidence="3">Condensation domain-containing protein</fullName>
    </recommendedName>
</protein>
<dbReference type="Gene3D" id="3.40.50.1820">
    <property type="entry name" value="alpha/beta hydrolase"/>
    <property type="match status" value="1"/>
</dbReference>
<evidence type="ECO:0000313" key="2">
    <source>
        <dbReference type="Proteomes" id="UP001354931"/>
    </source>
</evidence>
<evidence type="ECO:0008006" key="3">
    <source>
        <dbReference type="Google" id="ProtNLM"/>
    </source>
</evidence>
<dbReference type="EMBL" id="JAOZYC010000154">
    <property type="protein sequence ID" value="MEB8341987.1"/>
    <property type="molecule type" value="Genomic_DNA"/>
</dbReference>
<dbReference type="RefSeq" id="WP_326021311.1">
    <property type="nucleotide sequence ID" value="NZ_JAOZYC010000154.1"/>
</dbReference>